<accession>A0A917HN93</accession>
<evidence type="ECO:0000259" key="1">
    <source>
        <dbReference type="Pfam" id="PF00535"/>
    </source>
</evidence>
<sequence length="756" mass="83026">MDLTPDNNNITSIVIVSRNQLAFTKQCMDSIRRNTAAGSYELILVDNGSDDGTAAWAAEQADVKLIANHDNAGFPKACNQGLELASGSFLLLLNNDTLVTPGWLTGLQRCLTSDDTIGAVGPVTNSASYWSSVPASYMTIEELDQFAATLRSSANNANIQGEWEERLKLVGYCMLFKREAYETVGGLDESFGIGNFEDDDYSVRLRLAGYKLILCRDTFVHHYGSVSFREEEHLFISTFKKNGQIFRDKWGFKAEQGLKIRVDLVALVEREAKPPGKKSAPQTAEGAYKLLEIGCGCGGTLLRLRSDYPGAELFGLESNAGASRIAETLGVQLVGGNDPSQWAIAPGSLDGIIVGEAEWITAEETLRALGLLLKPGGWLAGDFANRHYYQNLLRYLNPVEGESGALEEGLHAIEQVKERYERTGFINLSIHLLDDGSSDNGGSDVDFEVLERIVNTKNVIAGRLTSSRFVVYGTTASSNADSVGSSELLDLPQGLNDEHSKPRTKELAEQNDVRFMGERLVVNQEVKTHYADVYEEHLSRYELACRYVNGLRVLDAACGAGYGTAMLSQAGALEVWGVDVDSQSVQLAQRDYGGVGIAFAAADVLELPFADKEFDAVISFETIEHVAQGAAWIAESARVLKPGGLFIVSTPNRTVTNPPLYYEEQPFNTFHRFEYRTAELAGELLVHYDIEAMYGQNPVDDSRFASLNWLRQISGLEPGREASRIMEPQGHQPIPLSQFKSAEPMYVIAVCRKRRA</sequence>
<dbReference type="CDD" id="cd02440">
    <property type="entry name" value="AdoMet_MTases"/>
    <property type="match status" value="2"/>
</dbReference>
<dbReference type="Pfam" id="PF08241">
    <property type="entry name" value="Methyltransf_11"/>
    <property type="match status" value="1"/>
</dbReference>
<dbReference type="InterPro" id="IPR029063">
    <property type="entry name" value="SAM-dependent_MTases_sf"/>
</dbReference>
<organism evidence="3 4">
    <name type="scientific">Paenibacillus radicis</name>
    <name type="common">ex Gao et al. 2016</name>
    <dbReference type="NCBI Taxonomy" id="1737354"/>
    <lineage>
        <taxon>Bacteria</taxon>
        <taxon>Bacillati</taxon>
        <taxon>Bacillota</taxon>
        <taxon>Bacilli</taxon>
        <taxon>Bacillales</taxon>
        <taxon>Paenibacillaceae</taxon>
        <taxon>Paenibacillus</taxon>
    </lineage>
</organism>
<evidence type="ECO:0000259" key="2">
    <source>
        <dbReference type="Pfam" id="PF08241"/>
    </source>
</evidence>
<keyword evidence="4" id="KW-1185">Reference proteome</keyword>
<reference evidence="3 4" key="1">
    <citation type="journal article" date="2014" name="Int. J. Syst. Evol. Microbiol.">
        <title>Complete genome sequence of Corynebacterium casei LMG S-19264T (=DSM 44701T), isolated from a smear-ripened cheese.</title>
        <authorList>
            <consortium name="US DOE Joint Genome Institute (JGI-PGF)"/>
            <person name="Walter F."/>
            <person name="Albersmeier A."/>
            <person name="Kalinowski J."/>
            <person name="Ruckert C."/>
        </authorList>
    </citation>
    <scope>NUCLEOTIDE SEQUENCE [LARGE SCALE GENOMIC DNA]</scope>
    <source>
        <strain evidence="3 4">CGMCC 1.15286</strain>
    </source>
</reference>
<dbReference type="CDD" id="cd04186">
    <property type="entry name" value="GT_2_like_c"/>
    <property type="match status" value="1"/>
</dbReference>
<dbReference type="Gene3D" id="3.40.50.150">
    <property type="entry name" value="Vaccinia Virus protein VP39"/>
    <property type="match status" value="2"/>
</dbReference>
<dbReference type="SUPFAM" id="SSF53335">
    <property type="entry name" value="S-adenosyl-L-methionine-dependent methyltransferases"/>
    <property type="match status" value="2"/>
</dbReference>
<feature type="domain" description="Methyltransferase type 11" evidence="2">
    <location>
        <begin position="554"/>
        <end position="648"/>
    </location>
</feature>
<dbReference type="AlphaFoldDB" id="A0A917HN93"/>
<comment type="caution">
    <text evidence="3">The sequence shown here is derived from an EMBL/GenBank/DDBJ whole genome shotgun (WGS) entry which is preliminary data.</text>
</comment>
<dbReference type="Gene3D" id="3.90.550.10">
    <property type="entry name" value="Spore Coat Polysaccharide Biosynthesis Protein SpsA, Chain A"/>
    <property type="match status" value="1"/>
</dbReference>
<dbReference type="InterPro" id="IPR029044">
    <property type="entry name" value="Nucleotide-diphossugar_trans"/>
</dbReference>
<name>A0A917HN93_9BACL</name>
<dbReference type="RefSeq" id="WP_188892323.1">
    <property type="nucleotide sequence ID" value="NZ_BMHY01000014.1"/>
</dbReference>
<dbReference type="GO" id="GO:0008757">
    <property type="term" value="F:S-adenosylmethionine-dependent methyltransferase activity"/>
    <property type="evidence" value="ECO:0007669"/>
    <property type="project" value="InterPro"/>
</dbReference>
<dbReference type="PANTHER" id="PTHR43179">
    <property type="entry name" value="RHAMNOSYLTRANSFERASE WBBL"/>
    <property type="match status" value="1"/>
</dbReference>
<dbReference type="InterPro" id="IPR013216">
    <property type="entry name" value="Methyltransf_11"/>
</dbReference>
<evidence type="ECO:0000313" key="4">
    <source>
        <dbReference type="Proteomes" id="UP000600247"/>
    </source>
</evidence>
<proteinExistence type="predicted"/>
<feature type="domain" description="Glycosyltransferase 2-like" evidence="1">
    <location>
        <begin position="12"/>
        <end position="183"/>
    </location>
</feature>
<dbReference type="Pfam" id="PF00535">
    <property type="entry name" value="Glycos_transf_2"/>
    <property type="match status" value="1"/>
</dbReference>
<dbReference type="Proteomes" id="UP000600247">
    <property type="component" value="Unassembled WGS sequence"/>
</dbReference>
<dbReference type="PANTHER" id="PTHR43179:SF7">
    <property type="entry name" value="RHAMNOSYLTRANSFERASE WBBL"/>
    <property type="match status" value="1"/>
</dbReference>
<gene>
    <name evidence="3" type="ORF">GCM10010918_48990</name>
</gene>
<evidence type="ECO:0008006" key="5">
    <source>
        <dbReference type="Google" id="ProtNLM"/>
    </source>
</evidence>
<evidence type="ECO:0000313" key="3">
    <source>
        <dbReference type="EMBL" id="GGG85258.1"/>
    </source>
</evidence>
<dbReference type="EMBL" id="BMHY01000014">
    <property type="protein sequence ID" value="GGG85258.1"/>
    <property type="molecule type" value="Genomic_DNA"/>
</dbReference>
<dbReference type="InterPro" id="IPR001173">
    <property type="entry name" value="Glyco_trans_2-like"/>
</dbReference>
<protein>
    <recommendedName>
        <fullName evidence="5">Glycosyltransferase</fullName>
    </recommendedName>
</protein>
<dbReference type="SUPFAM" id="SSF53448">
    <property type="entry name" value="Nucleotide-diphospho-sugar transferases"/>
    <property type="match status" value="1"/>
</dbReference>